<dbReference type="InterPro" id="IPR036249">
    <property type="entry name" value="Thioredoxin-like_sf"/>
</dbReference>
<dbReference type="Pfam" id="PF01323">
    <property type="entry name" value="DSBA"/>
    <property type="match status" value="1"/>
</dbReference>
<dbReference type="PANTHER" id="PTHR13887">
    <property type="entry name" value="GLUTATHIONE S-TRANSFERASE KAPPA"/>
    <property type="match status" value="1"/>
</dbReference>
<proteinExistence type="predicted"/>
<sequence length="239" mass="25672">MTPPGDVPGDVPAVPPVRSGTIQVWSDLLCPFAYVGLLRLRRARERLGLSAAVRLEHRTFPLELFNGPHPRRGTDTEAVGLGQIEPAAEFRVWTADEALYPHTVLLAAEAVHAASAQGPHAGEELDLALRRAFWTRSRSISHRQVILDVAGELPDGVIDVAALAAALDDGRHRSAVMADFAVARTDAVSASPTFRLADGTAVANPGIAVRWEGPWASGYPVVESHDPDVYDDLLKRATS</sequence>
<evidence type="ECO:0000259" key="1">
    <source>
        <dbReference type="Pfam" id="PF01323"/>
    </source>
</evidence>
<gene>
    <name evidence="2" type="ORF">BJ982_006187</name>
</gene>
<dbReference type="RefSeq" id="WP_184885806.1">
    <property type="nucleotide sequence ID" value="NZ_BOOV01000019.1"/>
</dbReference>
<comment type="caution">
    <text evidence="2">The sequence shown here is derived from an EMBL/GenBank/DDBJ whole genome shotgun (WGS) entry which is preliminary data.</text>
</comment>
<accession>A0A7W7DFZ1</accession>
<keyword evidence="3" id="KW-1185">Reference proteome</keyword>
<dbReference type="Gene3D" id="3.40.30.10">
    <property type="entry name" value="Glutaredoxin"/>
    <property type="match status" value="1"/>
</dbReference>
<dbReference type="Proteomes" id="UP000542210">
    <property type="component" value="Unassembled WGS sequence"/>
</dbReference>
<organism evidence="2 3">
    <name type="scientific">Sphaerisporangium siamense</name>
    <dbReference type="NCBI Taxonomy" id="795645"/>
    <lineage>
        <taxon>Bacteria</taxon>
        <taxon>Bacillati</taxon>
        <taxon>Actinomycetota</taxon>
        <taxon>Actinomycetes</taxon>
        <taxon>Streptosporangiales</taxon>
        <taxon>Streptosporangiaceae</taxon>
        <taxon>Sphaerisporangium</taxon>
    </lineage>
</organism>
<dbReference type="InterPro" id="IPR001853">
    <property type="entry name" value="DSBA-like_thioredoxin_dom"/>
</dbReference>
<keyword evidence="2" id="KW-0413">Isomerase</keyword>
<protein>
    <submittedName>
        <fullName evidence="2">Putative DsbA family dithiol-disulfide isomerase</fullName>
    </submittedName>
</protein>
<evidence type="ECO:0000313" key="3">
    <source>
        <dbReference type="Proteomes" id="UP000542210"/>
    </source>
</evidence>
<dbReference type="AlphaFoldDB" id="A0A7W7DFZ1"/>
<dbReference type="PANTHER" id="PTHR13887:SF41">
    <property type="entry name" value="THIOREDOXIN SUPERFAMILY PROTEIN"/>
    <property type="match status" value="1"/>
</dbReference>
<name>A0A7W7DFZ1_9ACTN</name>
<dbReference type="EMBL" id="JACHND010000001">
    <property type="protein sequence ID" value="MBB4704643.1"/>
    <property type="molecule type" value="Genomic_DNA"/>
</dbReference>
<dbReference type="SUPFAM" id="SSF52833">
    <property type="entry name" value="Thioredoxin-like"/>
    <property type="match status" value="1"/>
</dbReference>
<evidence type="ECO:0000313" key="2">
    <source>
        <dbReference type="EMBL" id="MBB4704643.1"/>
    </source>
</evidence>
<dbReference type="GO" id="GO:0016491">
    <property type="term" value="F:oxidoreductase activity"/>
    <property type="evidence" value="ECO:0007669"/>
    <property type="project" value="InterPro"/>
</dbReference>
<feature type="domain" description="DSBA-like thioredoxin" evidence="1">
    <location>
        <begin position="21"/>
        <end position="198"/>
    </location>
</feature>
<dbReference type="GO" id="GO:0016853">
    <property type="term" value="F:isomerase activity"/>
    <property type="evidence" value="ECO:0007669"/>
    <property type="project" value="UniProtKB-KW"/>
</dbReference>
<reference evidence="2 3" key="1">
    <citation type="submission" date="2020-08" db="EMBL/GenBank/DDBJ databases">
        <title>Sequencing the genomes of 1000 actinobacteria strains.</title>
        <authorList>
            <person name="Klenk H.-P."/>
        </authorList>
    </citation>
    <scope>NUCLEOTIDE SEQUENCE [LARGE SCALE GENOMIC DNA]</scope>
    <source>
        <strain evidence="2 3">DSM 45784</strain>
    </source>
</reference>